<reference evidence="2 3" key="1">
    <citation type="submission" date="2019-12" db="EMBL/GenBank/DDBJ databases">
        <authorList>
            <person name="Alioto T."/>
            <person name="Alioto T."/>
            <person name="Gomez Garrido J."/>
        </authorList>
    </citation>
    <scope>NUCLEOTIDE SEQUENCE [LARGE SCALE GENOMIC DNA]</scope>
</reference>
<dbReference type="AlphaFoldDB" id="A0A8S0QT07"/>
<evidence type="ECO:0000256" key="1">
    <source>
        <dbReference type="SAM" id="Phobius"/>
    </source>
</evidence>
<keyword evidence="1" id="KW-0472">Membrane</keyword>
<dbReference type="PANTHER" id="PTHR47555">
    <property type="entry name" value="N-ACETYLGLUCOSAMINYL TRANSFERASE COMPONENT FAMILY PROTEIN / GPI1 FAMILY PROTEIN"/>
    <property type="match status" value="1"/>
</dbReference>
<gene>
    <name evidence="2" type="ORF">OLEA9_A030411</name>
</gene>
<dbReference type="OrthoDB" id="70250at2759"/>
<organism evidence="2 3">
    <name type="scientific">Olea europaea subsp. europaea</name>
    <dbReference type="NCBI Taxonomy" id="158383"/>
    <lineage>
        <taxon>Eukaryota</taxon>
        <taxon>Viridiplantae</taxon>
        <taxon>Streptophyta</taxon>
        <taxon>Embryophyta</taxon>
        <taxon>Tracheophyta</taxon>
        <taxon>Spermatophyta</taxon>
        <taxon>Magnoliopsida</taxon>
        <taxon>eudicotyledons</taxon>
        <taxon>Gunneridae</taxon>
        <taxon>Pentapetalae</taxon>
        <taxon>asterids</taxon>
        <taxon>lamiids</taxon>
        <taxon>Lamiales</taxon>
        <taxon>Oleaceae</taxon>
        <taxon>Oleeae</taxon>
        <taxon>Olea</taxon>
    </lineage>
</organism>
<keyword evidence="3" id="KW-1185">Reference proteome</keyword>
<protein>
    <submittedName>
        <fullName evidence="2">Uncharacterized protein</fullName>
    </submittedName>
</protein>
<keyword evidence="1" id="KW-0812">Transmembrane</keyword>
<dbReference type="PANTHER" id="PTHR47555:SF2">
    <property type="entry name" value="N-ACETYLGLUCOSAMINYL TRANSFERASE COMPONENT FAMILY PROTEIN _ GPI1 FAMILY PROTEIN"/>
    <property type="match status" value="1"/>
</dbReference>
<keyword evidence="1" id="KW-1133">Transmembrane helix</keyword>
<sequence>MRRKCRLWWPVYLCSKNELRNSMFLLGWSFSTSVSSIDIIVAFAFNEAELYSLVAPDLNLLQFPREGNGDKHSFSSSDKQKLTCSQNIHRGNHGSWSFGCHKFDAPLEQCRIAALENNPWVKLVHGFSRTVSRKIELIPKLDHVHWEKEMSQWNLHVCKSCSPVLHAFPS</sequence>
<comment type="caution">
    <text evidence="2">The sequence shown here is derived from an EMBL/GenBank/DDBJ whole genome shotgun (WGS) entry which is preliminary data.</text>
</comment>
<dbReference type="Gramene" id="OE9A030411T1">
    <property type="protein sequence ID" value="OE9A030411C1"/>
    <property type="gene ID" value="OE9A030411"/>
</dbReference>
<dbReference type="EMBL" id="CACTIH010001930">
    <property type="protein sequence ID" value="CAA2969043.1"/>
    <property type="molecule type" value="Genomic_DNA"/>
</dbReference>
<evidence type="ECO:0000313" key="3">
    <source>
        <dbReference type="Proteomes" id="UP000594638"/>
    </source>
</evidence>
<feature type="transmembrane region" description="Helical" evidence="1">
    <location>
        <begin position="21"/>
        <end position="45"/>
    </location>
</feature>
<proteinExistence type="predicted"/>
<dbReference type="Proteomes" id="UP000594638">
    <property type="component" value="Unassembled WGS sequence"/>
</dbReference>
<accession>A0A8S0QT07</accession>
<name>A0A8S0QT07_OLEEU</name>
<evidence type="ECO:0000313" key="2">
    <source>
        <dbReference type="EMBL" id="CAA2969043.1"/>
    </source>
</evidence>